<organism evidence="5 6">
    <name type="scientific">Spiribacter salilacus</name>
    <dbReference type="NCBI Taxonomy" id="2664894"/>
    <lineage>
        <taxon>Bacteria</taxon>
        <taxon>Pseudomonadati</taxon>
        <taxon>Pseudomonadota</taxon>
        <taxon>Gammaproteobacteria</taxon>
        <taxon>Chromatiales</taxon>
        <taxon>Ectothiorhodospiraceae</taxon>
        <taxon>Spiribacter</taxon>
    </lineage>
</organism>
<protein>
    <submittedName>
        <fullName evidence="5">ABC transporter substrate-binding protein</fullName>
    </submittedName>
</protein>
<dbReference type="PANTHER" id="PTHR30483">
    <property type="entry name" value="LEUCINE-SPECIFIC-BINDING PROTEIN"/>
    <property type="match status" value="1"/>
</dbReference>
<comment type="caution">
    <text evidence="5">The sequence shown here is derived from an EMBL/GenBank/DDBJ whole genome shotgun (WGS) entry which is preliminary data.</text>
</comment>
<feature type="transmembrane region" description="Helical" evidence="3">
    <location>
        <begin position="19"/>
        <end position="37"/>
    </location>
</feature>
<evidence type="ECO:0000313" key="6">
    <source>
        <dbReference type="Proteomes" id="UP000433788"/>
    </source>
</evidence>
<dbReference type="Pfam" id="PF13458">
    <property type="entry name" value="Peripla_BP_6"/>
    <property type="match status" value="1"/>
</dbReference>
<accession>A0A6N7QS71</accession>
<sequence length="378" mass="42091">MRSTVCLGFYLMMPMKSTWVWAGFAAAIILMVTVGILQVKPQKTVLVGFDAPLSARAAFDPSEQDATVFYLEQNPNSRLKPQGFFYEFDSEQARGLYVEAQSQSIPFFITTQPSSLAVDGIELFNSDATLMINTSSTTLAMSNRDDFILRIIPDLGAEQTAIADHLKEQPERRLLVLQDSQNATYTDPAFEVFATEFLKDDRKTITRERFSFVNFSTADHIQAISEPHDALYILAGDFQAAIGVLAQLFHRINPDAPIYLTPWASSGAIFDRIGPAKDKVTVFTHHRPEQTRPAVDAFYSRFIDRFGYQPNGMAVKITIALELLEQAVARGHTTPAAAKRYMLNQGTLQTSLGSVTFNAYGDNQGAEFIPVPLPRIIR</sequence>
<dbReference type="InterPro" id="IPR028081">
    <property type="entry name" value="Leu-bd"/>
</dbReference>
<dbReference type="EMBL" id="WJPP01000001">
    <property type="protein sequence ID" value="MRH77167.1"/>
    <property type="molecule type" value="Genomic_DNA"/>
</dbReference>
<keyword evidence="6" id="KW-1185">Reference proteome</keyword>
<evidence type="ECO:0000256" key="2">
    <source>
        <dbReference type="ARBA" id="ARBA00022729"/>
    </source>
</evidence>
<keyword evidence="3" id="KW-1133">Transmembrane helix</keyword>
<evidence type="ECO:0000313" key="5">
    <source>
        <dbReference type="EMBL" id="MRH77167.1"/>
    </source>
</evidence>
<dbReference type="PANTHER" id="PTHR30483:SF6">
    <property type="entry name" value="PERIPLASMIC BINDING PROTEIN OF ABC TRANSPORTER FOR NATURAL AMINO ACIDS"/>
    <property type="match status" value="1"/>
</dbReference>
<gene>
    <name evidence="5" type="ORF">GH984_00370</name>
</gene>
<evidence type="ECO:0000256" key="1">
    <source>
        <dbReference type="ARBA" id="ARBA00010062"/>
    </source>
</evidence>
<dbReference type="InterPro" id="IPR028082">
    <property type="entry name" value="Peripla_BP_I"/>
</dbReference>
<evidence type="ECO:0000259" key="4">
    <source>
        <dbReference type="Pfam" id="PF13458"/>
    </source>
</evidence>
<dbReference type="InterPro" id="IPR051010">
    <property type="entry name" value="BCAA_transport"/>
</dbReference>
<dbReference type="SUPFAM" id="SSF53822">
    <property type="entry name" value="Periplasmic binding protein-like I"/>
    <property type="match status" value="1"/>
</dbReference>
<dbReference type="Proteomes" id="UP000433788">
    <property type="component" value="Unassembled WGS sequence"/>
</dbReference>
<proteinExistence type="inferred from homology"/>
<keyword evidence="3" id="KW-0812">Transmembrane</keyword>
<name>A0A6N7QS71_9GAMM</name>
<keyword evidence="2" id="KW-0732">Signal</keyword>
<evidence type="ECO:0000256" key="3">
    <source>
        <dbReference type="SAM" id="Phobius"/>
    </source>
</evidence>
<reference evidence="5 6" key="1">
    <citation type="submission" date="2019-11" db="EMBL/GenBank/DDBJ databases">
        <authorList>
            <person name="Zhang X.Y."/>
        </authorList>
    </citation>
    <scope>NUCLEOTIDE SEQUENCE [LARGE SCALE GENOMIC DNA]</scope>
    <source>
        <strain evidence="5 6">C176</strain>
    </source>
</reference>
<dbReference type="AlphaFoldDB" id="A0A6N7QS71"/>
<keyword evidence="3" id="KW-0472">Membrane</keyword>
<feature type="domain" description="Leucine-binding protein" evidence="4">
    <location>
        <begin position="108"/>
        <end position="359"/>
    </location>
</feature>
<dbReference type="Gene3D" id="3.40.50.2300">
    <property type="match status" value="2"/>
</dbReference>
<comment type="similarity">
    <text evidence="1">Belongs to the leucine-binding protein family.</text>
</comment>